<evidence type="ECO:0000313" key="7">
    <source>
        <dbReference type="EMBL" id="NYT52810.1"/>
    </source>
</evidence>
<proteinExistence type="inferred from homology"/>
<dbReference type="InterPro" id="IPR002109">
    <property type="entry name" value="Glutaredoxin"/>
</dbReference>
<name>A0A853GDC9_9GAMM</name>
<protein>
    <submittedName>
        <fullName evidence="7">Glutaredoxin</fullName>
    </submittedName>
</protein>
<dbReference type="Proteomes" id="UP000525329">
    <property type="component" value="Unassembled WGS sequence"/>
</dbReference>
<organism evidence="7 8">
    <name type="scientific">Candidatus Vesicomyosocius endoextente</name>
    <dbReference type="NCBI Taxonomy" id="2738853"/>
    <lineage>
        <taxon>Bacteria</taxon>
        <taxon>Pseudomonadati</taxon>
        <taxon>Pseudomonadota</taxon>
        <taxon>Gammaproteobacteria</taxon>
        <taxon>Candidatus Pseudothioglobaceae</taxon>
        <taxon>Candidatus Vesicomyidisocius</taxon>
    </lineage>
</organism>
<sequence length="84" mass="9868">MKKNIIYCSDSCFFCQKAYQLLEKRGIPFKKHYVRTQVDWNEVKEKTNRTTIPQIFINDFYIGGFDDLSAAEQSGKLDKILNKP</sequence>
<dbReference type="GO" id="GO:0015035">
    <property type="term" value="F:protein-disulfide reductase activity"/>
    <property type="evidence" value="ECO:0007669"/>
    <property type="project" value="TreeGrafter"/>
</dbReference>
<comment type="caution">
    <text evidence="7">The sequence shown here is derived from an EMBL/GenBank/DDBJ whole genome shotgun (WGS) entry which is preliminary data.</text>
</comment>
<keyword evidence="4" id="KW-1015">Disulfide bond</keyword>
<evidence type="ECO:0000259" key="6">
    <source>
        <dbReference type="Pfam" id="PF00462"/>
    </source>
</evidence>
<keyword evidence="3" id="KW-0249">Electron transport</keyword>
<dbReference type="InterPro" id="IPR014025">
    <property type="entry name" value="Glutaredoxin_subgr"/>
</dbReference>
<keyword evidence="2" id="KW-0813">Transport</keyword>
<dbReference type="SUPFAM" id="SSF52833">
    <property type="entry name" value="Thioredoxin-like"/>
    <property type="match status" value="1"/>
</dbReference>
<keyword evidence="5" id="KW-0676">Redox-active center</keyword>
<dbReference type="AlphaFoldDB" id="A0A853GDC9"/>
<evidence type="ECO:0000256" key="5">
    <source>
        <dbReference type="ARBA" id="ARBA00023284"/>
    </source>
</evidence>
<dbReference type="Gene3D" id="3.40.30.10">
    <property type="entry name" value="Glutaredoxin"/>
    <property type="match status" value="1"/>
</dbReference>
<dbReference type="PRINTS" id="PR00160">
    <property type="entry name" value="GLUTAREDOXIN"/>
</dbReference>
<evidence type="ECO:0000256" key="2">
    <source>
        <dbReference type="ARBA" id="ARBA00022448"/>
    </source>
</evidence>
<dbReference type="PROSITE" id="PS51354">
    <property type="entry name" value="GLUTAREDOXIN_2"/>
    <property type="match status" value="1"/>
</dbReference>
<comment type="similarity">
    <text evidence="1">Belongs to the glutaredoxin family.</text>
</comment>
<dbReference type="InterPro" id="IPR036249">
    <property type="entry name" value="Thioredoxin-like_sf"/>
</dbReference>
<dbReference type="PANTHER" id="PTHR46679:SF1">
    <property type="entry name" value="GLUTAREDOXIN-2, MITOCHONDRIAL"/>
    <property type="match status" value="1"/>
</dbReference>
<dbReference type="PANTHER" id="PTHR46679">
    <property type="match status" value="1"/>
</dbReference>
<evidence type="ECO:0000256" key="1">
    <source>
        <dbReference type="ARBA" id="ARBA00007787"/>
    </source>
</evidence>
<dbReference type="EMBL" id="JACCHU010000002">
    <property type="protein sequence ID" value="NYT52810.1"/>
    <property type="molecule type" value="Genomic_DNA"/>
</dbReference>
<evidence type="ECO:0000256" key="3">
    <source>
        <dbReference type="ARBA" id="ARBA00022982"/>
    </source>
</evidence>
<accession>A0A853GDC9</accession>
<feature type="domain" description="Glutaredoxin" evidence="6">
    <location>
        <begin position="5"/>
        <end position="61"/>
    </location>
</feature>
<evidence type="ECO:0000313" key="8">
    <source>
        <dbReference type="Proteomes" id="UP000525329"/>
    </source>
</evidence>
<gene>
    <name evidence="7" type="ORF">H0A74_04515</name>
</gene>
<evidence type="ECO:0000256" key="4">
    <source>
        <dbReference type="ARBA" id="ARBA00023157"/>
    </source>
</evidence>
<dbReference type="Pfam" id="PF00462">
    <property type="entry name" value="Glutaredoxin"/>
    <property type="match status" value="1"/>
</dbReference>
<reference evidence="7 8" key="1">
    <citation type="submission" date="2020-05" db="EMBL/GenBank/DDBJ databases">
        <title>Horizontal transmission and recombination maintain forever young bacterial symbiont genomes.</title>
        <authorList>
            <person name="Russell S.L."/>
            <person name="Pepper-Tunick E."/>
            <person name="Svedberg J."/>
            <person name="Byrne A."/>
            <person name="Ruelas Castillo J."/>
            <person name="Vollmers C."/>
            <person name="Beinart R.A."/>
            <person name="Corbett-Detig R."/>
        </authorList>
    </citation>
    <scope>NUCLEOTIDE SEQUENCE [LARGE SCALE GENOMIC DNA]</scope>
    <source>
        <strain evidence="7">Monterey_2004</strain>
    </source>
</reference>